<gene>
    <name evidence="3" type="ORF">EURHEDRAFT_376565</name>
</gene>
<evidence type="ECO:0000313" key="3">
    <source>
        <dbReference type="EMBL" id="EYE96650.1"/>
    </source>
</evidence>
<sequence length="192" mass="20979">MATVNVNLVPTPIEAFQIAGYSRSFRLFIHSSERCRRAERSLPPPRHPRDECHAKGDLKIHHLSFTKAKSANPSGSAEVVGYVITTPIPWPPQSDNGCGSHTDYGTFTIIFQDGTFGLELEGTNALSTWVPLPGDATMILTGWCAVVLSGGRISTARHRVRRVPAVRRLSAVLFVAPDLDVTMKPLEECIAC</sequence>
<dbReference type="SUPFAM" id="SSF51197">
    <property type="entry name" value="Clavaminate synthase-like"/>
    <property type="match status" value="1"/>
</dbReference>
<proteinExistence type="inferred from homology"/>
<dbReference type="Gene3D" id="2.60.120.330">
    <property type="entry name" value="B-lactam Antibiotic, Isopenicillin N Synthase, Chain"/>
    <property type="match status" value="1"/>
</dbReference>
<dbReference type="InterPro" id="IPR005123">
    <property type="entry name" value="Oxoglu/Fe-dep_dioxygenase_dom"/>
</dbReference>
<dbReference type="Proteomes" id="UP000019804">
    <property type="component" value="Unassembled WGS sequence"/>
</dbReference>
<evidence type="ECO:0000259" key="2">
    <source>
        <dbReference type="PROSITE" id="PS51471"/>
    </source>
</evidence>
<dbReference type="EMBL" id="KK088418">
    <property type="protein sequence ID" value="EYE96650.1"/>
    <property type="molecule type" value="Genomic_DNA"/>
</dbReference>
<dbReference type="PROSITE" id="PS51471">
    <property type="entry name" value="FE2OG_OXY"/>
    <property type="match status" value="1"/>
</dbReference>
<dbReference type="InterPro" id="IPR027443">
    <property type="entry name" value="IPNS-like_sf"/>
</dbReference>
<dbReference type="Pfam" id="PF03171">
    <property type="entry name" value="2OG-FeII_Oxy"/>
    <property type="match status" value="1"/>
</dbReference>
<dbReference type="InterPro" id="IPR044861">
    <property type="entry name" value="IPNS-like_FE2OG_OXY"/>
</dbReference>
<dbReference type="OrthoDB" id="288590at2759"/>
<dbReference type="InterPro" id="IPR050231">
    <property type="entry name" value="Iron_ascorbate_oxido_reductase"/>
</dbReference>
<protein>
    <submittedName>
        <fullName evidence="3">Clavaminate synthase-like protein</fullName>
    </submittedName>
</protein>
<dbReference type="STRING" id="1388766.A0A017SK15"/>
<comment type="similarity">
    <text evidence="1">Belongs to the iron/ascorbate-dependent oxidoreductase family.</text>
</comment>
<name>A0A017SK15_ASPRC</name>
<reference evidence="4" key="1">
    <citation type="journal article" date="2014" name="Nat. Commun.">
        <title>Genomic adaptations of the halophilic Dead Sea filamentous fungus Eurotium rubrum.</title>
        <authorList>
            <person name="Kis-Papo T."/>
            <person name="Weig A.R."/>
            <person name="Riley R."/>
            <person name="Persoh D."/>
            <person name="Salamov A."/>
            <person name="Sun H."/>
            <person name="Lipzen A."/>
            <person name="Wasser S.P."/>
            <person name="Rambold G."/>
            <person name="Grigoriev I.V."/>
            <person name="Nevo E."/>
        </authorList>
    </citation>
    <scope>NUCLEOTIDE SEQUENCE [LARGE SCALE GENOMIC DNA]</scope>
    <source>
        <strain evidence="4">CBS 135680</strain>
    </source>
</reference>
<dbReference type="RefSeq" id="XP_040640338.1">
    <property type="nucleotide sequence ID" value="XM_040778867.1"/>
</dbReference>
<feature type="domain" description="Fe2OG dioxygenase" evidence="2">
    <location>
        <begin position="76"/>
        <end position="177"/>
    </location>
</feature>
<evidence type="ECO:0000256" key="1">
    <source>
        <dbReference type="ARBA" id="ARBA00008056"/>
    </source>
</evidence>
<dbReference type="AlphaFoldDB" id="A0A017SK15"/>
<dbReference type="GeneID" id="63693991"/>
<evidence type="ECO:0000313" key="4">
    <source>
        <dbReference type="Proteomes" id="UP000019804"/>
    </source>
</evidence>
<dbReference type="PANTHER" id="PTHR47990">
    <property type="entry name" value="2-OXOGLUTARATE (2OG) AND FE(II)-DEPENDENT OXYGENASE SUPERFAMILY PROTEIN-RELATED"/>
    <property type="match status" value="1"/>
</dbReference>
<accession>A0A017SK15</accession>
<organism evidence="3 4">
    <name type="scientific">Aspergillus ruber (strain CBS 135680)</name>
    <dbReference type="NCBI Taxonomy" id="1388766"/>
    <lineage>
        <taxon>Eukaryota</taxon>
        <taxon>Fungi</taxon>
        <taxon>Dikarya</taxon>
        <taxon>Ascomycota</taxon>
        <taxon>Pezizomycotina</taxon>
        <taxon>Eurotiomycetes</taxon>
        <taxon>Eurotiomycetidae</taxon>
        <taxon>Eurotiales</taxon>
        <taxon>Aspergillaceae</taxon>
        <taxon>Aspergillus</taxon>
        <taxon>Aspergillus subgen. Aspergillus</taxon>
    </lineage>
</organism>
<dbReference type="HOGENOM" id="CLU_1414891_0_0_1"/>
<keyword evidence="4" id="KW-1185">Reference proteome</keyword>